<dbReference type="GO" id="GO:0031204">
    <property type="term" value="P:post-translational protein targeting to membrane, translocation"/>
    <property type="evidence" value="ECO:0007669"/>
    <property type="project" value="InterPro"/>
</dbReference>
<feature type="compositionally biased region" description="Low complexity" evidence="1">
    <location>
        <begin position="169"/>
        <end position="188"/>
    </location>
</feature>
<keyword evidence="4" id="KW-1185">Reference proteome</keyword>
<evidence type="ECO:0008006" key="5">
    <source>
        <dbReference type="Google" id="ProtNLM"/>
    </source>
</evidence>
<keyword evidence="2" id="KW-0812">Transmembrane</keyword>
<dbReference type="Proteomes" id="UP000015241">
    <property type="component" value="Unassembled WGS sequence"/>
</dbReference>
<gene>
    <name evidence="3" type="ORF">FOMPIDRAFT_1110100</name>
</gene>
<dbReference type="PANTHER" id="PTHR28229">
    <property type="entry name" value="TRANSLOCATION PROTEIN SEC66"/>
    <property type="match status" value="1"/>
</dbReference>
<evidence type="ECO:0000313" key="4">
    <source>
        <dbReference type="Proteomes" id="UP000015241"/>
    </source>
</evidence>
<dbReference type="HOGENOM" id="CLU_066294_0_0_1"/>
<sequence length="283" mass="30681">MASVLVPILYVVLVFGGLWLFSSWYRKRNAAQVYEPYFPQHRERDLYVSLLGKTDPPPPESLLKSALVRRAMTDVTRIIRLREDKPALQVLLQKGSIGDDLWNSLLAAEKEIEAELIEVASEANSYVEGWGQVIFQTASEMMANERMRAMLERVPAMRTEAGKSPLPVTPVTPATPATPASAATPVSAFPKSPATPARPETPLSAVSSSFLAPPSASTESFASDSEGPGTPSSPRSPSKSVSNWPCYPLAMTLITSNTGEEGEKAKVDIQALFLESFTVVVSQ</sequence>
<dbReference type="PANTHER" id="PTHR28229:SF1">
    <property type="entry name" value="TRANSLOCATION PROTEIN SEC66"/>
    <property type="match status" value="1"/>
</dbReference>
<name>S8ETB4_FOMSC</name>
<evidence type="ECO:0000313" key="3">
    <source>
        <dbReference type="EMBL" id="EPT06134.1"/>
    </source>
</evidence>
<feature type="compositionally biased region" description="Low complexity" evidence="1">
    <location>
        <begin position="225"/>
        <end position="241"/>
    </location>
</feature>
<keyword evidence="2" id="KW-0472">Membrane</keyword>
<organism evidence="3 4">
    <name type="scientific">Fomitopsis schrenkii</name>
    <name type="common">Brown rot fungus</name>
    <dbReference type="NCBI Taxonomy" id="2126942"/>
    <lineage>
        <taxon>Eukaryota</taxon>
        <taxon>Fungi</taxon>
        <taxon>Dikarya</taxon>
        <taxon>Basidiomycota</taxon>
        <taxon>Agaricomycotina</taxon>
        <taxon>Agaricomycetes</taxon>
        <taxon>Polyporales</taxon>
        <taxon>Fomitopsis</taxon>
    </lineage>
</organism>
<dbReference type="GO" id="GO:0031207">
    <property type="term" value="C:Sec62/Sec63 complex"/>
    <property type="evidence" value="ECO:0007669"/>
    <property type="project" value="InterPro"/>
</dbReference>
<dbReference type="InParanoid" id="S8ETB4"/>
<proteinExistence type="predicted"/>
<dbReference type="AlphaFoldDB" id="S8ETB4"/>
<evidence type="ECO:0000256" key="2">
    <source>
        <dbReference type="SAM" id="Phobius"/>
    </source>
</evidence>
<feature type="compositionally biased region" description="Polar residues" evidence="1">
    <location>
        <begin position="204"/>
        <end position="223"/>
    </location>
</feature>
<dbReference type="STRING" id="743788.S8ETB4"/>
<feature type="transmembrane region" description="Helical" evidence="2">
    <location>
        <begin position="6"/>
        <end position="25"/>
    </location>
</feature>
<dbReference type="eggNOG" id="KOG4699">
    <property type="taxonomic scope" value="Eukaryota"/>
</dbReference>
<protein>
    <recommendedName>
        <fullName evidence="5">Translocation protein sec66</fullName>
    </recommendedName>
</protein>
<dbReference type="OrthoDB" id="73168at2759"/>
<dbReference type="Pfam" id="PF09802">
    <property type="entry name" value="Sec66"/>
    <property type="match status" value="1"/>
</dbReference>
<reference evidence="3 4" key="1">
    <citation type="journal article" date="2012" name="Science">
        <title>The Paleozoic origin of enzymatic lignin decomposition reconstructed from 31 fungal genomes.</title>
        <authorList>
            <person name="Floudas D."/>
            <person name="Binder M."/>
            <person name="Riley R."/>
            <person name="Barry K."/>
            <person name="Blanchette R.A."/>
            <person name="Henrissat B."/>
            <person name="Martinez A.T."/>
            <person name="Otillar R."/>
            <person name="Spatafora J.W."/>
            <person name="Yadav J.S."/>
            <person name="Aerts A."/>
            <person name="Benoit I."/>
            <person name="Boyd A."/>
            <person name="Carlson A."/>
            <person name="Copeland A."/>
            <person name="Coutinho P.M."/>
            <person name="de Vries R.P."/>
            <person name="Ferreira P."/>
            <person name="Findley K."/>
            <person name="Foster B."/>
            <person name="Gaskell J."/>
            <person name="Glotzer D."/>
            <person name="Gorecki P."/>
            <person name="Heitman J."/>
            <person name="Hesse C."/>
            <person name="Hori C."/>
            <person name="Igarashi K."/>
            <person name="Jurgens J.A."/>
            <person name="Kallen N."/>
            <person name="Kersten P."/>
            <person name="Kohler A."/>
            <person name="Kuees U."/>
            <person name="Kumar T.K.A."/>
            <person name="Kuo A."/>
            <person name="LaButti K."/>
            <person name="Larrondo L.F."/>
            <person name="Lindquist E."/>
            <person name="Ling A."/>
            <person name="Lombard V."/>
            <person name="Lucas S."/>
            <person name="Lundell T."/>
            <person name="Martin R."/>
            <person name="McLaughlin D.J."/>
            <person name="Morgenstern I."/>
            <person name="Morin E."/>
            <person name="Murat C."/>
            <person name="Nagy L.G."/>
            <person name="Nolan M."/>
            <person name="Ohm R.A."/>
            <person name="Patyshakuliyeva A."/>
            <person name="Rokas A."/>
            <person name="Ruiz-Duenas F.J."/>
            <person name="Sabat G."/>
            <person name="Salamov A."/>
            <person name="Samejima M."/>
            <person name="Schmutz J."/>
            <person name="Slot J.C."/>
            <person name="St John F."/>
            <person name="Stenlid J."/>
            <person name="Sun H."/>
            <person name="Sun S."/>
            <person name="Syed K."/>
            <person name="Tsang A."/>
            <person name="Wiebenga A."/>
            <person name="Young D."/>
            <person name="Pisabarro A."/>
            <person name="Eastwood D.C."/>
            <person name="Martin F."/>
            <person name="Cullen D."/>
            <person name="Grigoriev I.V."/>
            <person name="Hibbett D.S."/>
        </authorList>
    </citation>
    <scope>NUCLEOTIDE SEQUENCE</scope>
    <source>
        <strain evidence="4">FP-58527</strain>
    </source>
</reference>
<dbReference type="FunCoup" id="S8ETB4">
    <property type="interactions" value="50"/>
</dbReference>
<dbReference type="InterPro" id="IPR018624">
    <property type="entry name" value="Sec66"/>
</dbReference>
<evidence type="ECO:0000256" key="1">
    <source>
        <dbReference type="SAM" id="MobiDB-lite"/>
    </source>
</evidence>
<dbReference type="EMBL" id="KE504122">
    <property type="protein sequence ID" value="EPT06134.1"/>
    <property type="molecule type" value="Genomic_DNA"/>
</dbReference>
<feature type="region of interest" description="Disordered" evidence="1">
    <location>
        <begin position="160"/>
        <end position="241"/>
    </location>
</feature>
<keyword evidence="2" id="KW-1133">Transmembrane helix</keyword>
<accession>S8ETB4</accession>